<gene>
    <name evidence="2" type="ORF">N180_10680</name>
</gene>
<evidence type="ECO:0000256" key="1">
    <source>
        <dbReference type="SAM" id="Phobius"/>
    </source>
</evidence>
<keyword evidence="1" id="KW-0472">Membrane</keyword>
<name>A0A081PJC8_9SPHI</name>
<accession>A0A081PJC8</accession>
<dbReference type="EMBL" id="JNFF01000030">
    <property type="protein sequence ID" value="KEQ30801.1"/>
    <property type="molecule type" value="Genomic_DNA"/>
</dbReference>
<sequence>MDNFEEIKPQHQEEEEEVNAIWVTEDVRSYLYDMAKWARFLSIVGFVFSAMVAMSAFSAGAIISTLSAVSPANPLLKMGAAGFTIFYLLIALIQFYPSLMLFKFSKAANTAVLYADQPSLGVAMGKLKSFFKFCGIITMVVIGFYIMMILMVLAVGVGSSML</sequence>
<dbReference type="eggNOG" id="ENOG50331AC">
    <property type="taxonomic scope" value="Bacteria"/>
</dbReference>
<comment type="caution">
    <text evidence="2">The sequence shown here is derived from an EMBL/GenBank/DDBJ whole genome shotgun (WGS) entry which is preliminary data.</text>
</comment>
<protein>
    <submittedName>
        <fullName evidence="2">Uncharacterized protein</fullName>
    </submittedName>
</protein>
<dbReference type="Proteomes" id="UP000028007">
    <property type="component" value="Unassembled WGS sequence"/>
</dbReference>
<feature type="transmembrane region" description="Helical" evidence="1">
    <location>
        <begin position="40"/>
        <end position="63"/>
    </location>
</feature>
<dbReference type="RefSeq" id="WP_037439145.1">
    <property type="nucleotide sequence ID" value="NZ_JNFF01000030.1"/>
</dbReference>
<keyword evidence="1" id="KW-1133">Transmembrane helix</keyword>
<evidence type="ECO:0000313" key="2">
    <source>
        <dbReference type="EMBL" id="KEQ30801.1"/>
    </source>
</evidence>
<feature type="transmembrane region" description="Helical" evidence="1">
    <location>
        <begin position="75"/>
        <end position="96"/>
    </location>
</feature>
<feature type="transmembrane region" description="Helical" evidence="1">
    <location>
        <begin position="133"/>
        <end position="157"/>
    </location>
</feature>
<keyword evidence="1" id="KW-0812">Transmembrane</keyword>
<dbReference type="OrthoDB" id="1121797at2"/>
<reference evidence="2 3" key="1">
    <citation type="journal article" date="1992" name="Int. J. Syst. Bacteriol.">
        <title>Sphingobacterium antarcticus sp. nov. a Psychrotrophic Bacterium from the Soils of Schirmacher Oasis, Antarctica.</title>
        <authorList>
            <person name="Shivaji S."/>
            <person name="Ray M.K."/>
            <person name="Rao N.S."/>
            <person name="Saiserr L."/>
            <person name="Jagannadham M.V."/>
            <person name="Kumar G.S."/>
            <person name="Reddy G."/>
            <person name="Bhargava P.M."/>
        </authorList>
    </citation>
    <scope>NUCLEOTIDE SEQUENCE [LARGE SCALE GENOMIC DNA]</scope>
    <source>
        <strain evidence="2 3">4BY</strain>
    </source>
</reference>
<evidence type="ECO:0000313" key="3">
    <source>
        <dbReference type="Proteomes" id="UP000028007"/>
    </source>
</evidence>
<keyword evidence="3" id="KW-1185">Reference proteome</keyword>
<organism evidence="2 3">
    <name type="scientific">Pedobacter antarcticus 4BY</name>
    <dbReference type="NCBI Taxonomy" id="1358423"/>
    <lineage>
        <taxon>Bacteria</taxon>
        <taxon>Pseudomonadati</taxon>
        <taxon>Bacteroidota</taxon>
        <taxon>Sphingobacteriia</taxon>
        <taxon>Sphingobacteriales</taxon>
        <taxon>Sphingobacteriaceae</taxon>
        <taxon>Pedobacter</taxon>
    </lineage>
</organism>
<proteinExistence type="predicted"/>
<dbReference type="AlphaFoldDB" id="A0A081PJC8"/>